<dbReference type="GeneID" id="7442689"/>
<dbReference type="InParanoid" id="B8CGH4"/>
<dbReference type="SUPFAM" id="SSF52833">
    <property type="entry name" value="Thioredoxin-like"/>
    <property type="match status" value="1"/>
</dbReference>
<organism evidence="4 5">
    <name type="scientific">Thalassiosira pseudonana</name>
    <name type="common">Marine diatom</name>
    <name type="synonym">Cyclotella nana</name>
    <dbReference type="NCBI Taxonomy" id="35128"/>
    <lineage>
        <taxon>Eukaryota</taxon>
        <taxon>Sar</taxon>
        <taxon>Stramenopiles</taxon>
        <taxon>Ochrophyta</taxon>
        <taxon>Bacillariophyta</taxon>
        <taxon>Coscinodiscophyceae</taxon>
        <taxon>Thalassiosirophycidae</taxon>
        <taxon>Thalassiosirales</taxon>
        <taxon>Thalassiosiraceae</taxon>
        <taxon>Thalassiosira</taxon>
    </lineage>
</organism>
<dbReference type="PROSITE" id="PS51352">
    <property type="entry name" value="THIOREDOXIN_2"/>
    <property type="match status" value="1"/>
</dbReference>
<keyword evidence="5" id="KW-1185">Reference proteome</keyword>
<dbReference type="AlphaFoldDB" id="B8CGH4"/>
<evidence type="ECO:0000313" key="5">
    <source>
        <dbReference type="Proteomes" id="UP000001449"/>
    </source>
</evidence>
<evidence type="ECO:0000313" key="4">
    <source>
        <dbReference type="EMBL" id="EED87496.1"/>
    </source>
</evidence>
<comment type="similarity">
    <text evidence="1">Belongs to the thioredoxin family.</text>
</comment>
<dbReference type="Pfam" id="PF00085">
    <property type="entry name" value="Thioredoxin"/>
    <property type="match status" value="1"/>
</dbReference>
<dbReference type="PANTHER" id="PTHR43601:SF32">
    <property type="entry name" value="THIOREDOXIN-LIKE 2-2, CHLOROPLASTIC"/>
    <property type="match status" value="1"/>
</dbReference>
<dbReference type="PaxDb" id="35128-Thaps25875"/>
<reference evidence="4 5" key="1">
    <citation type="journal article" date="2004" name="Science">
        <title>The genome of the diatom Thalassiosira pseudonana: ecology, evolution, and metabolism.</title>
        <authorList>
            <person name="Armbrust E.V."/>
            <person name="Berges J.A."/>
            <person name="Bowler C."/>
            <person name="Green B.R."/>
            <person name="Martinez D."/>
            <person name="Putnam N.H."/>
            <person name="Zhou S."/>
            <person name="Allen A.E."/>
            <person name="Apt K.E."/>
            <person name="Bechner M."/>
            <person name="Brzezinski M.A."/>
            <person name="Chaal B.K."/>
            <person name="Chiovitti A."/>
            <person name="Davis A.K."/>
            <person name="Demarest M.S."/>
            <person name="Detter J.C."/>
            <person name="Glavina T."/>
            <person name="Goodstein D."/>
            <person name="Hadi M.Z."/>
            <person name="Hellsten U."/>
            <person name="Hildebrand M."/>
            <person name="Jenkins B.D."/>
            <person name="Jurka J."/>
            <person name="Kapitonov V.V."/>
            <person name="Kroger N."/>
            <person name="Lau W.W."/>
            <person name="Lane T.W."/>
            <person name="Larimer F.W."/>
            <person name="Lippmeier J.C."/>
            <person name="Lucas S."/>
            <person name="Medina M."/>
            <person name="Montsant A."/>
            <person name="Obornik M."/>
            <person name="Parker M.S."/>
            <person name="Palenik B."/>
            <person name="Pazour G.J."/>
            <person name="Richardson P.M."/>
            <person name="Rynearson T.A."/>
            <person name="Saito M.A."/>
            <person name="Schwartz D.C."/>
            <person name="Thamatrakoln K."/>
            <person name="Valentin K."/>
            <person name="Vardi A."/>
            <person name="Wilkerson F.P."/>
            <person name="Rokhsar D.S."/>
        </authorList>
    </citation>
    <scope>NUCLEOTIDE SEQUENCE [LARGE SCALE GENOMIC DNA]</scope>
    <source>
        <strain evidence="4 5">CCMP1335</strain>
    </source>
</reference>
<dbReference type="CDD" id="cd02961">
    <property type="entry name" value="PDI_a_family"/>
    <property type="match status" value="1"/>
</dbReference>
<dbReference type="InterPro" id="IPR036249">
    <property type="entry name" value="Thioredoxin-like_sf"/>
</dbReference>
<dbReference type="KEGG" id="tps:THAPSDRAFT_25875"/>
<feature type="region of interest" description="Disordered" evidence="2">
    <location>
        <begin position="135"/>
        <end position="169"/>
    </location>
</feature>
<name>B8CGH4_THAPS</name>
<dbReference type="Gene3D" id="3.40.30.10">
    <property type="entry name" value="Glutaredoxin"/>
    <property type="match status" value="1"/>
</dbReference>
<sequence>MNIKQFSLATYLLSASSPNTNSVHVTAFSHTPRRDATRLGYRTYSDEYGDGDRMSLLTLLEEPTATNVAASSSSSSSENNHVFQEGIVASAFASDLQTKTSKPLSATPTASPLMHWEGQVDVDGDRLSLSTPLRLSSPIQTAPSSASTSSRPATTSSIPSSRATSRTSPITPLASLSDYNHHVLSPSNTQLTLIRFHAPWCQVCRTTSVAYERMASKLSKKGVRFLSVNIDNNNPECEKNVLKDMLDVEAVPMAVVYHPSRGVLGKVKLNRGNLTELKKRLGGYVSGALHRQGEMMWMEALLTGLLHQEERRGAGVGSAKSDE</sequence>
<dbReference type="STRING" id="35128.B8CGH4"/>
<dbReference type="PANTHER" id="PTHR43601">
    <property type="entry name" value="THIOREDOXIN, MITOCHONDRIAL"/>
    <property type="match status" value="1"/>
</dbReference>
<dbReference type="HOGENOM" id="CLU_861907_0_0_1"/>
<reference evidence="4 5" key="2">
    <citation type="journal article" date="2008" name="Nature">
        <title>The Phaeodactylum genome reveals the evolutionary history of diatom genomes.</title>
        <authorList>
            <person name="Bowler C."/>
            <person name="Allen A.E."/>
            <person name="Badger J.H."/>
            <person name="Grimwood J."/>
            <person name="Jabbari K."/>
            <person name="Kuo A."/>
            <person name="Maheswari U."/>
            <person name="Martens C."/>
            <person name="Maumus F."/>
            <person name="Otillar R.P."/>
            <person name="Rayko E."/>
            <person name="Salamov A."/>
            <person name="Vandepoele K."/>
            <person name="Beszteri B."/>
            <person name="Gruber A."/>
            <person name="Heijde M."/>
            <person name="Katinka M."/>
            <person name="Mock T."/>
            <person name="Valentin K."/>
            <person name="Verret F."/>
            <person name="Berges J.A."/>
            <person name="Brownlee C."/>
            <person name="Cadoret J.P."/>
            <person name="Chiovitti A."/>
            <person name="Choi C.J."/>
            <person name="Coesel S."/>
            <person name="De Martino A."/>
            <person name="Detter J.C."/>
            <person name="Durkin C."/>
            <person name="Falciatore A."/>
            <person name="Fournet J."/>
            <person name="Haruta M."/>
            <person name="Huysman M.J."/>
            <person name="Jenkins B.D."/>
            <person name="Jiroutova K."/>
            <person name="Jorgensen R.E."/>
            <person name="Joubert Y."/>
            <person name="Kaplan A."/>
            <person name="Kroger N."/>
            <person name="Kroth P.G."/>
            <person name="La Roche J."/>
            <person name="Lindquist E."/>
            <person name="Lommer M."/>
            <person name="Martin-Jezequel V."/>
            <person name="Lopez P.J."/>
            <person name="Lucas S."/>
            <person name="Mangogna M."/>
            <person name="McGinnis K."/>
            <person name="Medlin L.K."/>
            <person name="Montsant A."/>
            <person name="Oudot-Le Secq M.P."/>
            <person name="Napoli C."/>
            <person name="Obornik M."/>
            <person name="Parker M.S."/>
            <person name="Petit J.L."/>
            <person name="Porcel B.M."/>
            <person name="Poulsen N."/>
            <person name="Robison M."/>
            <person name="Rychlewski L."/>
            <person name="Rynearson T.A."/>
            <person name="Schmutz J."/>
            <person name="Shapiro H."/>
            <person name="Siaut M."/>
            <person name="Stanley M."/>
            <person name="Sussman M.R."/>
            <person name="Taylor A.R."/>
            <person name="Vardi A."/>
            <person name="von Dassow P."/>
            <person name="Vyverman W."/>
            <person name="Willis A."/>
            <person name="Wyrwicz L.S."/>
            <person name="Rokhsar D.S."/>
            <person name="Weissenbach J."/>
            <person name="Armbrust E.V."/>
            <person name="Green B.R."/>
            <person name="Van de Peer Y."/>
            <person name="Grigoriev I.V."/>
        </authorList>
    </citation>
    <scope>NUCLEOTIDE SEQUENCE [LARGE SCALE GENOMIC DNA]</scope>
    <source>
        <strain evidence="4 5">CCMP1335</strain>
    </source>
</reference>
<protein>
    <recommendedName>
        <fullName evidence="3">Thioredoxin domain-containing protein</fullName>
    </recommendedName>
</protein>
<dbReference type="RefSeq" id="XP_002295192.1">
    <property type="nucleotide sequence ID" value="XM_002295156.1"/>
</dbReference>
<accession>B8CGH4</accession>
<dbReference type="eggNOG" id="ENOG502QZ78">
    <property type="taxonomic scope" value="Eukaryota"/>
</dbReference>
<dbReference type="GO" id="GO:0045454">
    <property type="term" value="P:cell redox homeostasis"/>
    <property type="evidence" value="ECO:0000318"/>
    <property type="project" value="GO_Central"/>
</dbReference>
<dbReference type="Proteomes" id="UP000001449">
    <property type="component" value="Chromosome 23"/>
</dbReference>
<feature type="domain" description="Thioredoxin" evidence="3">
    <location>
        <begin position="136"/>
        <end position="303"/>
    </location>
</feature>
<gene>
    <name evidence="4" type="ORF">THAPSDRAFT_25875</name>
</gene>
<evidence type="ECO:0000256" key="1">
    <source>
        <dbReference type="ARBA" id="ARBA00008987"/>
    </source>
</evidence>
<dbReference type="EMBL" id="CM000654">
    <property type="protein sequence ID" value="EED87496.1"/>
    <property type="molecule type" value="Genomic_DNA"/>
</dbReference>
<evidence type="ECO:0000256" key="2">
    <source>
        <dbReference type="SAM" id="MobiDB-lite"/>
    </source>
</evidence>
<proteinExistence type="inferred from homology"/>
<dbReference type="InterPro" id="IPR013766">
    <property type="entry name" value="Thioredoxin_domain"/>
</dbReference>
<evidence type="ECO:0000259" key="3">
    <source>
        <dbReference type="PROSITE" id="PS51352"/>
    </source>
</evidence>